<dbReference type="PANTHER" id="PTHR42061:SF6">
    <property type="entry name" value="ENDO-CHITOSANASE"/>
    <property type="match status" value="1"/>
</dbReference>
<keyword evidence="9 10" id="KW-0624">Polysaccharide degradation</keyword>
<evidence type="ECO:0000256" key="1">
    <source>
        <dbReference type="ARBA" id="ARBA00000405"/>
    </source>
</evidence>
<evidence type="ECO:0000256" key="9">
    <source>
        <dbReference type="ARBA" id="ARBA00023326"/>
    </source>
</evidence>
<proteinExistence type="inferred from homology"/>
<evidence type="ECO:0000256" key="7">
    <source>
        <dbReference type="ARBA" id="ARBA00023277"/>
    </source>
</evidence>
<comment type="catalytic activity">
    <reaction evidence="1 10">
        <text>Endohydrolysis of beta-(1-&gt;4)-linkages between D-glucosamine residues in a partly acetylated chitosan.</text>
        <dbReference type="EC" id="3.2.1.132"/>
    </reaction>
</comment>
<evidence type="ECO:0000256" key="10">
    <source>
        <dbReference type="RuleBase" id="RU361208"/>
    </source>
</evidence>
<evidence type="ECO:0000313" key="13">
    <source>
        <dbReference type="Proteomes" id="UP001465668"/>
    </source>
</evidence>
<organism evidence="12 13">
    <name type="scientific">Seiridium cardinale</name>
    <dbReference type="NCBI Taxonomy" id="138064"/>
    <lineage>
        <taxon>Eukaryota</taxon>
        <taxon>Fungi</taxon>
        <taxon>Dikarya</taxon>
        <taxon>Ascomycota</taxon>
        <taxon>Pezizomycotina</taxon>
        <taxon>Sordariomycetes</taxon>
        <taxon>Xylariomycetidae</taxon>
        <taxon>Amphisphaeriales</taxon>
        <taxon>Sporocadaceae</taxon>
        <taxon>Seiridium</taxon>
    </lineage>
</organism>
<feature type="compositionally biased region" description="Low complexity" evidence="11">
    <location>
        <begin position="259"/>
        <end position="289"/>
    </location>
</feature>
<feature type="signal peptide" evidence="10">
    <location>
        <begin position="1"/>
        <end position="18"/>
    </location>
</feature>
<reference evidence="12 13" key="1">
    <citation type="submission" date="2024-02" db="EMBL/GenBank/DDBJ databases">
        <title>First draft genome assembly of two strains of Seiridium cardinale.</title>
        <authorList>
            <person name="Emiliani G."/>
            <person name="Scali E."/>
        </authorList>
    </citation>
    <scope>NUCLEOTIDE SEQUENCE [LARGE SCALE GENOMIC DNA]</scope>
    <source>
        <strain evidence="12 13">BM-138-000479</strain>
    </source>
</reference>
<dbReference type="PANTHER" id="PTHR42061">
    <property type="entry name" value="ENDO-CHITOSANASE"/>
    <property type="match status" value="1"/>
</dbReference>
<keyword evidence="4" id="KW-0964">Secreted</keyword>
<dbReference type="EMBL" id="JARVKM010000010">
    <property type="protein sequence ID" value="KAK9779454.1"/>
    <property type="molecule type" value="Genomic_DNA"/>
</dbReference>
<sequence length="315" mass="32397">MPRSSLLLASFLASTSIAGDIPSNVKNFYDSIKSAGQCWPVSTIQSRHPIANKSATAWSYCGDHLDSDGVIYIQGTGGQFANMDIDCDGAQGGAGDDGRCGYSSDTQSQTSFEGTVAAYGKGVKDLNANVHPYVVFGNTGDKSGYANFDPQSHGIEPLSLMAVVCGEKLIYGVWGDENGDDGAHPMVGEASISVATECFGKSINGNSGHDGNDVLYIAFTGPDAVPGADGADWGAKDTDTFAKSIQSFGDKLVQRIGASSGNGNQTGTTPSSTTSSSSTKPTSSTCSWSGHCAGSACESDDDCSDSLTCQNSKCA</sequence>
<evidence type="ECO:0000256" key="3">
    <source>
        <dbReference type="ARBA" id="ARBA00007799"/>
    </source>
</evidence>
<evidence type="ECO:0000256" key="2">
    <source>
        <dbReference type="ARBA" id="ARBA00004613"/>
    </source>
</evidence>
<protein>
    <recommendedName>
        <fullName evidence="10">Endo-chitosanase</fullName>
        <ecNumber evidence="10">3.2.1.132</ecNumber>
    </recommendedName>
</protein>
<evidence type="ECO:0000256" key="8">
    <source>
        <dbReference type="ARBA" id="ARBA00023295"/>
    </source>
</evidence>
<evidence type="ECO:0000256" key="6">
    <source>
        <dbReference type="ARBA" id="ARBA00022801"/>
    </source>
</evidence>
<evidence type="ECO:0000256" key="4">
    <source>
        <dbReference type="ARBA" id="ARBA00022525"/>
    </source>
</evidence>
<evidence type="ECO:0000256" key="11">
    <source>
        <dbReference type="SAM" id="MobiDB-lite"/>
    </source>
</evidence>
<evidence type="ECO:0000256" key="5">
    <source>
        <dbReference type="ARBA" id="ARBA00022729"/>
    </source>
</evidence>
<keyword evidence="7" id="KW-0119">Carbohydrate metabolism</keyword>
<name>A0ABR2Y0N8_9PEZI</name>
<keyword evidence="6 10" id="KW-0378">Hydrolase</keyword>
<dbReference type="Proteomes" id="UP001465668">
    <property type="component" value="Unassembled WGS sequence"/>
</dbReference>
<accession>A0ABR2Y0N8</accession>
<comment type="caution">
    <text evidence="12">The sequence shown here is derived from an EMBL/GenBank/DDBJ whole genome shotgun (WGS) entry which is preliminary data.</text>
</comment>
<keyword evidence="8 10" id="KW-0326">Glycosidase</keyword>
<evidence type="ECO:0000313" key="12">
    <source>
        <dbReference type="EMBL" id="KAK9779454.1"/>
    </source>
</evidence>
<dbReference type="Pfam" id="PF07335">
    <property type="entry name" value="Glyco_hydro_75"/>
    <property type="match status" value="1"/>
</dbReference>
<comment type="subcellular location">
    <subcellularLocation>
        <location evidence="2 10">Secreted</location>
    </subcellularLocation>
</comment>
<comment type="function">
    <text evidence="10">Chitosanase catalyzing the endo-type cleavage of chitosan, the deacylated form of chitin. Chitosanase may be crucial in the degradation of the deacetylated portion of chitin in the fungal cell wall.</text>
</comment>
<dbReference type="InterPro" id="IPR009939">
    <property type="entry name" value="Chitosanase_fungal"/>
</dbReference>
<keyword evidence="13" id="KW-1185">Reference proteome</keyword>
<keyword evidence="5 10" id="KW-0732">Signal</keyword>
<gene>
    <name evidence="12" type="ORF">SCAR479_03520</name>
</gene>
<comment type="similarity">
    <text evidence="3 10">Belongs to the glycosyl hydrolase 75 family.</text>
</comment>
<feature type="region of interest" description="Disordered" evidence="11">
    <location>
        <begin position="256"/>
        <end position="289"/>
    </location>
</feature>
<dbReference type="EC" id="3.2.1.132" evidence="10"/>
<feature type="chain" id="PRO_5044993040" description="Endo-chitosanase" evidence="10">
    <location>
        <begin position="19"/>
        <end position="315"/>
    </location>
</feature>